<dbReference type="GO" id="GO:0008999">
    <property type="term" value="F:protein-N-terminal-alanine acetyltransferase activity"/>
    <property type="evidence" value="ECO:0007669"/>
    <property type="project" value="TreeGrafter"/>
</dbReference>
<reference evidence="2 3" key="1">
    <citation type="submission" date="2014-06" db="EMBL/GenBank/DDBJ databases">
        <title>Draft genome sequence of Bacillus manliponensis JCM 15802 (MCCC 1A00708).</title>
        <authorList>
            <person name="Lai Q."/>
            <person name="Liu Y."/>
            <person name="Shao Z."/>
        </authorList>
    </citation>
    <scope>NUCLEOTIDE SEQUENCE [LARGE SCALE GENOMIC DNA]</scope>
    <source>
        <strain evidence="2 3">JCM 15802</strain>
    </source>
</reference>
<accession>A0A073JZC9</accession>
<evidence type="ECO:0000313" key="2">
    <source>
        <dbReference type="EMBL" id="KEK19610.1"/>
    </source>
</evidence>
<dbReference type="OrthoDB" id="9811523at2"/>
<dbReference type="RefSeq" id="WP_034638414.1">
    <property type="nucleotide sequence ID" value="NZ_CBCSJC010000033.1"/>
</dbReference>
<dbReference type="PANTHER" id="PTHR43792">
    <property type="entry name" value="GNAT FAMILY, PUTATIVE (AFU_ORTHOLOGUE AFUA_3G00765)-RELATED-RELATED"/>
    <property type="match status" value="1"/>
</dbReference>
<organism evidence="2 3">
    <name type="scientific">Bacillus manliponensis</name>
    <dbReference type="NCBI Taxonomy" id="574376"/>
    <lineage>
        <taxon>Bacteria</taxon>
        <taxon>Bacillati</taxon>
        <taxon>Bacillota</taxon>
        <taxon>Bacilli</taxon>
        <taxon>Bacillales</taxon>
        <taxon>Bacillaceae</taxon>
        <taxon>Bacillus</taxon>
        <taxon>Bacillus cereus group</taxon>
    </lineage>
</organism>
<gene>
    <name evidence="2" type="ORF">BAMA_20285</name>
</gene>
<dbReference type="InterPro" id="IPR016181">
    <property type="entry name" value="Acyl_CoA_acyltransferase"/>
</dbReference>
<dbReference type="GO" id="GO:0005737">
    <property type="term" value="C:cytoplasm"/>
    <property type="evidence" value="ECO:0007669"/>
    <property type="project" value="TreeGrafter"/>
</dbReference>
<dbReference type="eggNOG" id="COG1670">
    <property type="taxonomic scope" value="Bacteria"/>
</dbReference>
<dbReference type="InterPro" id="IPR000182">
    <property type="entry name" value="GNAT_dom"/>
</dbReference>
<dbReference type="EMBL" id="JOTN01000006">
    <property type="protein sequence ID" value="KEK19610.1"/>
    <property type="molecule type" value="Genomic_DNA"/>
</dbReference>
<dbReference type="Proteomes" id="UP000027822">
    <property type="component" value="Unassembled WGS sequence"/>
</dbReference>
<dbReference type="STRING" id="574376.BAMA_20285"/>
<dbReference type="AlphaFoldDB" id="A0A073JZC9"/>
<protein>
    <submittedName>
        <fullName evidence="2">Acetyltransferase</fullName>
    </submittedName>
</protein>
<dbReference type="Pfam" id="PF13302">
    <property type="entry name" value="Acetyltransf_3"/>
    <property type="match status" value="1"/>
</dbReference>
<dbReference type="PANTHER" id="PTHR43792:SF9">
    <property type="entry name" value="RIBOSOMAL-PROTEIN-ALANINE ACETYLTRANSFERASE"/>
    <property type="match status" value="1"/>
</dbReference>
<dbReference type="Gene3D" id="3.40.630.30">
    <property type="match status" value="1"/>
</dbReference>
<dbReference type="SUPFAM" id="SSF55729">
    <property type="entry name" value="Acyl-CoA N-acyltransferases (Nat)"/>
    <property type="match status" value="1"/>
</dbReference>
<evidence type="ECO:0000313" key="3">
    <source>
        <dbReference type="Proteomes" id="UP000027822"/>
    </source>
</evidence>
<sequence length="183" mass="21377">MEKFPTLETERLQLQEITLLDAESMFHYFSKDSVLRYFGMEPFHHVEEVENIIRHFHTKYEEGATFRWGIVLKGTNTFIGSCGFHLINSRHKKAEIGYELDDAYWGKGYAAEALQAILTYGFETLDFERVAAIVYTENEASHKLLKKFGFQEEGLLRKNMIQSGIAYDTVLHALLKEEWRERA</sequence>
<evidence type="ECO:0000259" key="1">
    <source>
        <dbReference type="PROSITE" id="PS51186"/>
    </source>
</evidence>
<keyword evidence="3" id="KW-1185">Reference proteome</keyword>
<dbReference type="PROSITE" id="PS51186">
    <property type="entry name" value="GNAT"/>
    <property type="match status" value="1"/>
</dbReference>
<name>A0A073JZC9_9BACI</name>
<proteinExistence type="predicted"/>
<dbReference type="InterPro" id="IPR051531">
    <property type="entry name" value="N-acetyltransferase"/>
</dbReference>
<comment type="caution">
    <text evidence="2">The sequence shown here is derived from an EMBL/GenBank/DDBJ whole genome shotgun (WGS) entry which is preliminary data.</text>
</comment>
<feature type="domain" description="N-acetyltransferase" evidence="1">
    <location>
        <begin position="12"/>
        <end position="181"/>
    </location>
</feature>
<keyword evidence="2" id="KW-0808">Transferase</keyword>